<evidence type="ECO:0000259" key="1">
    <source>
        <dbReference type="Pfam" id="PF08000"/>
    </source>
</evidence>
<dbReference type="AlphaFoldDB" id="A0A7W7IZQ1"/>
<proteinExistence type="predicted"/>
<dbReference type="CDD" id="cd13225">
    <property type="entry name" value="PH-like_bacteria"/>
    <property type="match status" value="1"/>
</dbReference>
<dbReference type="Proteomes" id="UP000561681">
    <property type="component" value="Unassembled WGS sequence"/>
</dbReference>
<feature type="domain" description="Bacterial Pleckstrin homology" evidence="1">
    <location>
        <begin position="28"/>
        <end position="148"/>
    </location>
</feature>
<dbReference type="SUPFAM" id="SSF50729">
    <property type="entry name" value="PH domain-like"/>
    <property type="match status" value="1"/>
</dbReference>
<reference evidence="2 3" key="1">
    <citation type="submission" date="2020-08" db="EMBL/GenBank/DDBJ databases">
        <title>Functional genomics of gut bacteria from endangered species of beetles.</title>
        <authorList>
            <person name="Carlos-Shanley C."/>
        </authorList>
    </citation>
    <scope>NUCLEOTIDE SEQUENCE [LARGE SCALE GENOMIC DNA]</scope>
    <source>
        <strain evidence="2 3">S00142</strain>
    </source>
</reference>
<dbReference type="EMBL" id="JACHLD010000006">
    <property type="protein sequence ID" value="MBB4803571.1"/>
    <property type="molecule type" value="Genomic_DNA"/>
</dbReference>
<dbReference type="InterPro" id="IPR012544">
    <property type="entry name" value="PHb"/>
</dbReference>
<gene>
    <name evidence="2" type="ORF">HNP37_003646</name>
</gene>
<evidence type="ECO:0000313" key="2">
    <source>
        <dbReference type="EMBL" id="MBB4803571.1"/>
    </source>
</evidence>
<comment type="caution">
    <text evidence="2">The sequence shown here is derived from an EMBL/GenBank/DDBJ whole genome shotgun (WGS) entry which is preliminary data.</text>
</comment>
<protein>
    <recommendedName>
        <fullName evidence="1">Bacterial Pleckstrin homology domain-containing protein</fullName>
    </recommendedName>
</protein>
<dbReference type="Pfam" id="PF08000">
    <property type="entry name" value="bPH_1"/>
    <property type="match status" value="1"/>
</dbReference>
<sequence>MLEISKITTFTPSKKKFILTINNKIMGIFSAILGNAGSVSQEDLIKKYGQLLTTNEEIEMGFKLIRDTFIFTNKRLILVDVQGLTGSKTEYKSIAYKNITRFSVETAGTFDLDAELKIWISSEQQPSIVKQFNKSVNVYEVQKILAFHVLG</sequence>
<dbReference type="InterPro" id="IPR037063">
    <property type="entry name" value="PHb_sf"/>
</dbReference>
<dbReference type="PANTHER" id="PTHR35796">
    <property type="entry name" value="HYPOTHETICAL CYTOSOLIC PROTEIN"/>
    <property type="match status" value="1"/>
</dbReference>
<accession>A0A7W7IZQ1</accession>
<name>A0A7W7IZQ1_9FLAO</name>
<keyword evidence="3" id="KW-1185">Reference proteome</keyword>
<dbReference type="Gene3D" id="2.30.29.50">
    <property type="entry name" value="Bacterial Pleckstrin homology domain"/>
    <property type="match status" value="1"/>
</dbReference>
<dbReference type="PANTHER" id="PTHR35796:SF3">
    <property type="entry name" value="BHLH DOMAIN-CONTAINING PROTEIN"/>
    <property type="match status" value="1"/>
</dbReference>
<organism evidence="2 3">
    <name type="scientific">Flavobacterium nitrogenifigens</name>
    <dbReference type="NCBI Taxonomy" id="1617283"/>
    <lineage>
        <taxon>Bacteria</taxon>
        <taxon>Pseudomonadati</taxon>
        <taxon>Bacteroidota</taxon>
        <taxon>Flavobacteriia</taxon>
        <taxon>Flavobacteriales</taxon>
        <taxon>Flavobacteriaceae</taxon>
        <taxon>Flavobacterium</taxon>
    </lineage>
</organism>
<evidence type="ECO:0000313" key="3">
    <source>
        <dbReference type="Proteomes" id="UP000561681"/>
    </source>
</evidence>